<comment type="caution">
    <text evidence="1">The sequence shown here is derived from an EMBL/GenBank/DDBJ whole genome shotgun (WGS) entry which is preliminary data.</text>
</comment>
<dbReference type="Proteomes" id="UP000551353">
    <property type="component" value="Unassembled WGS sequence"/>
</dbReference>
<name>A0ABR6IFD3_9HYPH</name>
<sequence>MLAPAADGPVETVEVAEPSGSILPLENGIVARRTLLRQIDSAERILKKEVPDTVVVLGGDCLVDLAPFAYLNER</sequence>
<gene>
    <name evidence="1" type="ORF">GGD56_000391</name>
</gene>
<keyword evidence="2" id="KW-1185">Reference proteome</keyword>
<dbReference type="RefSeq" id="WP_245278809.1">
    <property type="nucleotide sequence ID" value="NZ_JACIFX010000001.1"/>
</dbReference>
<reference evidence="1 2" key="1">
    <citation type="submission" date="2020-08" db="EMBL/GenBank/DDBJ databases">
        <title>Genomic Encyclopedia of Type Strains, Phase IV (KMG-V): Genome sequencing to study the core and pangenomes of soil and plant-associated prokaryotes.</title>
        <authorList>
            <person name="Whitman W."/>
        </authorList>
    </citation>
    <scope>NUCLEOTIDE SEQUENCE [LARGE SCALE GENOMIC DNA]</scope>
    <source>
        <strain evidence="1 2">SEMIA 4087</strain>
    </source>
</reference>
<accession>A0ABR6IFD3</accession>
<protein>
    <submittedName>
        <fullName evidence="1">Arginase</fullName>
        <ecNumber evidence="1">3.5.3.1</ecNumber>
    </submittedName>
</protein>
<evidence type="ECO:0000313" key="1">
    <source>
        <dbReference type="EMBL" id="MBB4226571.1"/>
    </source>
</evidence>
<organism evidence="1 2">
    <name type="scientific">Rhizobium mongolense</name>
    <dbReference type="NCBI Taxonomy" id="57676"/>
    <lineage>
        <taxon>Bacteria</taxon>
        <taxon>Pseudomonadati</taxon>
        <taxon>Pseudomonadota</taxon>
        <taxon>Alphaproteobacteria</taxon>
        <taxon>Hyphomicrobiales</taxon>
        <taxon>Rhizobiaceae</taxon>
        <taxon>Rhizobium/Agrobacterium group</taxon>
        <taxon>Rhizobium</taxon>
    </lineage>
</organism>
<proteinExistence type="predicted"/>
<evidence type="ECO:0000313" key="2">
    <source>
        <dbReference type="Proteomes" id="UP000551353"/>
    </source>
</evidence>
<keyword evidence="1" id="KW-0378">Hydrolase</keyword>
<dbReference type="EMBL" id="JACIFX010000001">
    <property type="protein sequence ID" value="MBB4226571.1"/>
    <property type="molecule type" value="Genomic_DNA"/>
</dbReference>
<dbReference type="EC" id="3.5.3.1" evidence="1"/>
<dbReference type="GO" id="GO:0004053">
    <property type="term" value="F:arginase activity"/>
    <property type="evidence" value="ECO:0007669"/>
    <property type="project" value="UniProtKB-EC"/>
</dbReference>